<dbReference type="Proteomes" id="UP000280405">
    <property type="component" value="Unassembled WGS sequence"/>
</dbReference>
<proteinExistence type="predicted"/>
<protein>
    <submittedName>
        <fullName evidence="2">Glycosyltransferase</fullName>
    </submittedName>
</protein>
<dbReference type="AlphaFoldDB" id="A0A3A8EX89"/>
<evidence type="ECO:0000313" key="2">
    <source>
        <dbReference type="EMBL" id="RKG38056.1"/>
    </source>
</evidence>
<dbReference type="InterPro" id="IPR029044">
    <property type="entry name" value="Nucleotide-diphossugar_trans"/>
</dbReference>
<dbReference type="SUPFAM" id="SSF53448">
    <property type="entry name" value="Nucleotide-diphospho-sugar transferases"/>
    <property type="match status" value="1"/>
</dbReference>
<evidence type="ECO:0000313" key="3">
    <source>
        <dbReference type="Proteomes" id="UP000280405"/>
    </source>
</evidence>
<dbReference type="Gene3D" id="3.90.550.10">
    <property type="entry name" value="Spore Coat Polysaccharide Biosynthesis Protein SpsA, Chain A"/>
    <property type="match status" value="1"/>
</dbReference>
<sequence length="249" mass="28393">MMIEDNKYKISVITAVYNAESCIRNLIESLRSQQDKDFEWVVVDGASTDRTLEILKTINDLNIKIISEPDFGIYDALNKGIKACSGEYYLVAGADDIFFNNAVHDYKKAITSNSELITASIMKNNHKVISKEKWPWLYAQTAYISCHALGVLIRTNLHNQYGFYSNKFPIAADQLFIKKCCNNKVIVQTIDAIVGEFGTQGVSTEDIIGTCTEIFRIQLLTEKCKSLQYLIFLSKILKRFLLSFFHKRI</sequence>
<dbReference type="Pfam" id="PF00535">
    <property type="entry name" value="Glycos_transf_2"/>
    <property type="match status" value="1"/>
</dbReference>
<keyword evidence="3" id="KW-1185">Reference proteome</keyword>
<dbReference type="OrthoDB" id="396512at2"/>
<reference evidence="2 3" key="1">
    <citation type="submission" date="2018-09" db="EMBL/GenBank/DDBJ databases">
        <title>The draft genome of Acinetobacter spp. strains.</title>
        <authorList>
            <person name="Qin J."/>
            <person name="Feng Y."/>
            <person name="Zong Z."/>
        </authorList>
    </citation>
    <scope>NUCLEOTIDE SEQUENCE [LARGE SCALE GENOMIC DNA]</scope>
    <source>
        <strain evidence="2 3">WCHAc060115</strain>
    </source>
</reference>
<name>A0A3A8EX89_9GAMM</name>
<comment type="caution">
    <text evidence="2">The sequence shown here is derived from an EMBL/GenBank/DDBJ whole genome shotgun (WGS) entry which is preliminary data.</text>
</comment>
<organism evidence="2 3">
    <name type="scientific">Acinetobacter rongchengensis</name>
    <dbReference type="NCBI Taxonomy" id="2419601"/>
    <lineage>
        <taxon>Bacteria</taxon>
        <taxon>Pseudomonadati</taxon>
        <taxon>Pseudomonadota</taxon>
        <taxon>Gammaproteobacteria</taxon>
        <taxon>Moraxellales</taxon>
        <taxon>Moraxellaceae</taxon>
        <taxon>Acinetobacter</taxon>
    </lineage>
</organism>
<dbReference type="EMBL" id="RAXT01000014">
    <property type="protein sequence ID" value="RKG38056.1"/>
    <property type="molecule type" value="Genomic_DNA"/>
</dbReference>
<accession>A0A3A8EX89</accession>
<dbReference type="InterPro" id="IPR001173">
    <property type="entry name" value="Glyco_trans_2-like"/>
</dbReference>
<gene>
    <name evidence="2" type="ORF">D7V20_08990</name>
</gene>
<dbReference type="GO" id="GO:0016758">
    <property type="term" value="F:hexosyltransferase activity"/>
    <property type="evidence" value="ECO:0007669"/>
    <property type="project" value="UniProtKB-ARBA"/>
</dbReference>
<feature type="domain" description="Glycosyltransferase 2-like" evidence="1">
    <location>
        <begin position="11"/>
        <end position="127"/>
    </location>
</feature>
<dbReference type="PANTHER" id="PTHR22916:SF3">
    <property type="entry name" value="UDP-GLCNAC:BETAGAL BETA-1,3-N-ACETYLGLUCOSAMINYLTRANSFERASE-LIKE PROTEIN 1"/>
    <property type="match status" value="1"/>
</dbReference>
<keyword evidence="2" id="KW-0808">Transferase</keyword>
<dbReference type="PANTHER" id="PTHR22916">
    <property type="entry name" value="GLYCOSYLTRANSFERASE"/>
    <property type="match status" value="1"/>
</dbReference>
<evidence type="ECO:0000259" key="1">
    <source>
        <dbReference type="Pfam" id="PF00535"/>
    </source>
</evidence>
<dbReference type="RefSeq" id="WP_120383958.1">
    <property type="nucleotide sequence ID" value="NZ_RAXT01000014.1"/>
</dbReference>